<evidence type="ECO:0000259" key="6">
    <source>
        <dbReference type="PROSITE" id="PS50405"/>
    </source>
</evidence>
<dbReference type="FunFam" id="1.10.10.10:FF:000357">
    <property type="entry name" value="Caffeic acid 3-O-methyltransferase"/>
    <property type="match status" value="1"/>
</dbReference>
<dbReference type="CDD" id="cd03185">
    <property type="entry name" value="GST_C_Tau"/>
    <property type="match status" value="1"/>
</dbReference>
<dbReference type="EC" id="2.5.1.18" evidence="1"/>
<dbReference type="CDD" id="cd02440">
    <property type="entry name" value="AdoMet_MTases"/>
    <property type="match status" value="1"/>
</dbReference>
<dbReference type="STRING" id="29655.A0A0K9Q3M6"/>
<dbReference type="Pfam" id="PF13417">
    <property type="entry name" value="GST_N_3"/>
    <property type="match status" value="1"/>
</dbReference>
<dbReference type="OMA" id="FTINCEN"/>
<accession>A0A0K9Q3M6</accession>
<dbReference type="InterPro" id="IPR012967">
    <property type="entry name" value="COMT_dimerisation"/>
</dbReference>
<dbReference type="GO" id="GO:0009407">
    <property type="term" value="P:toxin catabolic process"/>
    <property type="evidence" value="ECO:0007669"/>
    <property type="project" value="UniProtKB-ARBA"/>
</dbReference>
<dbReference type="Pfam" id="PF08100">
    <property type="entry name" value="Dimerisation"/>
    <property type="match status" value="1"/>
</dbReference>
<proteinExistence type="predicted"/>
<evidence type="ECO:0000256" key="2">
    <source>
        <dbReference type="ARBA" id="ARBA00022603"/>
    </source>
</evidence>
<dbReference type="GO" id="GO:0008171">
    <property type="term" value="F:O-methyltransferase activity"/>
    <property type="evidence" value="ECO:0000318"/>
    <property type="project" value="GO_Central"/>
</dbReference>
<evidence type="ECO:0000256" key="4">
    <source>
        <dbReference type="ARBA" id="ARBA00022691"/>
    </source>
</evidence>
<dbReference type="FunFam" id="1.20.1050.10:FF:000016">
    <property type="entry name" value="Glutathione S-transferase U9"/>
    <property type="match status" value="1"/>
</dbReference>
<dbReference type="SUPFAM" id="SSF47616">
    <property type="entry name" value="GST C-terminal domain-like"/>
    <property type="match status" value="1"/>
</dbReference>
<reference evidence="8" key="1">
    <citation type="journal article" date="2016" name="Nature">
        <title>The genome of the seagrass Zostera marina reveals angiosperm adaptation to the sea.</title>
        <authorList>
            <person name="Olsen J.L."/>
            <person name="Rouze P."/>
            <person name="Verhelst B."/>
            <person name="Lin Y.-C."/>
            <person name="Bayer T."/>
            <person name="Collen J."/>
            <person name="Dattolo E."/>
            <person name="De Paoli E."/>
            <person name="Dittami S."/>
            <person name="Maumus F."/>
            <person name="Michel G."/>
            <person name="Kersting A."/>
            <person name="Lauritano C."/>
            <person name="Lohaus R."/>
            <person name="Toepel M."/>
            <person name="Tonon T."/>
            <person name="Vanneste K."/>
            <person name="Amirebrahimi M."/>
            <person name="Brakel J."/>
            <person name="Bostroem C."/>
            <person name="Chovatia M."/>
            <person name="Grimwood J."/>
            <person name="Jenkins J.W."/>
            <person name="Jueterbock A."/>
            <person name="Mraz A."/>
            <person name="Stam W.T."/>
            <person name="Tice H."/>
            <person name="Bornberg-Bauer E."/>
            <person name="Green P.J."/>
            <person name="Pearson G.A."/>
            <person name="Procaccini G."/>
            <person name="Duarte C.M."/>
            <person name="Schmutz J."/>
            <person name="Reusch T.B.H."/>
            <person name="Van de Peer Y."/>
        </authorList>
    </citation>
    <scope>NUCLEOTIDE SEQUENCE [LARGE SCALE GENOMIC DNA]</scope>
    <source>
        <strain evidence="8">cv. Finnish</strain>
    </source>
</reference>
<feature type="domain" description="GST C-terminal" evidence="6">
    <location>
        <begin position="94"/>
        <end position="236"/>
    </location>
</feature>
<sequence length="580" mass="65594">MKIVVFFTINCENLNSMEKEEARLVGFSASPFVLRTIIALKIKGIPYEFVDGDKRNEFPTLLHAGNVVSKSFKIVEYLDATWKAEDRPLILPVDPYDRTIVRFWATYIDDKILSAMKLIIKGSTKKIEEEFHEAMQVLESVFKNESQGQSFFAKGNIGYIDISLGSILGWMKVVEKSKNIRLLDERKTPMLVNWAEQFQAHEVVKGMIPEPDKLSKTIDEKTIDDSKQQDEIDRAFIYARQLTFNHALSMTLKVVIELGVLDVIANAGFDKFLSPKEIASELSIVNPDAPIMLNRMLRLLASHNIVICKSKSYSNCDENTIVGTTLYGIGPISKYFVKNEDGVSLAPMLAAIQDKVYMKSWYYLKEAVMTGGIPFNMAYGMSAFEYHSIDVRFNNLFNKAFFNMTILMKKILHLYNGFESINKLVDVGGGTGANLNIIISQHPTIKGVNFDLPHVIKNAPLFKGVKHVGGDMFEKVPSGDAIFMKFILHDWSDDHCVKLLKNCWKQLPKNGMVIVCEFTIPVEPQEDNSAFYSDMSMLTLNPGGKERTESEYSLLAKKAGFVDFKVACDVYGMYIMEFSK</sequence>
<dbReference type="InterPro" id="IPR036249">
    <property type="entry name" value="Thioredoxin-like_sf"/>
</dbReference>
<dbReference type="Gene3D" id="3.40.50.150">
    <property type="entry name" value="Vaccinia Virus protein VP39"/>
    <property type="match status" value="1"/>
</dbReference>
<name>A0A0K9Q3M6_ZOSMR</name>
<dbReference type="InterPro" id="IPR010987">
    <property type="entry name" value="Glutathione-S-Trfase_C-like"/>
</dbReference>
<dbReference type="InterPro" id="IPR036282">
    <property type="entry name" value="Glutathione-S-Trfase_C_sf"/>
</dbReference>
<evidence type="ECO:0000256" key="1">
    <source>
        <dbReference type="ARBA" id="ARBA00012452"/>
    </source>
</evidence>
<dbReference type="PROSITE" id="PS50405">
    <property type="entry name" value="GST_CTER"/>
    <property type="match status" value="1"/>
</dbReference>
<dbReference type="Gene3D" id="3.40.30.10">
    <property type="entry name" value="Glutaredoxin"/>
    <property type="match status" value="1"/>
</dbReference>
<dbReference type="SUPFAM" id="SSF52833">
    <property type="entry name" value="Thioredoxin-like"/>
    <property type="match status" value="1"/>
</dbReference>
<dbReference type="AlphaFoldDB" id="A0A0K9Q3M6"/>
<protein>
    <recommendedName>
        <fullName evidence="1">glutathione transferase</fullName>
        <ecNumber evidence="1">2.5.1.18</ecNumber>
    </recommendedName>
</protein>
<dbReference type="InterPro" id="IPR036390">
    <property type="entry name" value="WH_DNA-bd_sf"/>
</dbReference>
<gene>
    <name evidence="7" type="ORF">ZOSMA_10G01450</name>
</gene>
<dbReference type="PANTHER" id="PTHR11746">
    <property type="entry name" value="O-METHYLTRANSFERASE"/>
    <property type="match status" value="1"/>
</dbReference>
<organism evidence="7 8">
    <name type="scientific">Zostera marina</name>
    <name type="common">Eelgrass</name>
    <dbReference type="NCBI Taxonomy" id="29655"/>
    <lineage>
        <taxon>Eukaryota</taxon>
        <taxon>Viridiplantae</taxon>
        <taxon>Streptophyta</taxon>
        <taxon>Embryophyta</taxon>
        <taxon>Tracheophyta</taxon>
        <taxon>Spermatophyta</taxon>
        <taxon>Magnoliopsida</taxon>
        <taxon>Liliopsida</taxon>
        <taxon>Zosteraceae</taxon>
        <taxon>Zostera</taxon>
    </lineage>
</organism>
<dbReference type="OrthoDB" id="1606438at2759"/>
<dbReference type="InterPro" id="IPR001077">
    <property type="entry name" value="COMT_C"/>
</dbReference>
<evidence type="ECO:0000256" key="3">
    <source>
        <dbReference type="ARBA" id="ARBA00022679"/>
    </source>
</evidence>
<dbReference type="InterPro" id="IPR029063">
    <property type="entry name" value="SAM-dependent_MTases_sf"/>
</dbReference>
<dbReference type="GO" id="GO:0008757">
    <property type="term" value="F:S-adenosylmethionine-dependent methyltransferase activity"/>
    <property type="evidence" value="ECO:0000318"/>
    <property type="project" value="GO_Central"/>
</dbReference>
<dbReference type="EMBL" id="LFYR01000113">
    <property type="protein sequence ID" value="KMZ75876.1"/>
    <property type="molecule type" value="Genomic_DNA"/>
</dbReference>
<comment type="caution">
    <text evidence="7">The sequence shown here is derived from an EMBL/GenBank/DDBJ whole genome shotgun (WGS) entry which is preliminary data.</text>
</comment>
<dbReference type="Proteomes" id="UP000036987">
    <property type="component" value="Unassembled WGS sequence"/>
</dbReference>
<evidence type="ECO:0000256" key="5">
    <source>
        <dbReference type="ARBA" id="ARBA00047960"/>
    </source>
</evidence>
<dbReference type="FunFam" id="3.40.50.150:FF:000061">
    <property type="entry name" value="Caffeic acid O-methyltransferase"/>
    <property type="match status" value="1"/>
</dbReference>
<keyword evidence="2 7" id="KW-0489">Methyltransferase</keyword>
<dbReference type="InterPro" id="IPR004045">
    <property type="entry name" value="Glutathione_S-Trfase_N"/>
</dbReference>
<dbReference type="SUPFAM" id="SSF46785">
    <property type="entry name" value="Winged helix' DNA-binding domain"/>
    <property type="match status" value="1"/>
</dbReference>
<dbReference type="InterPro" id="IPR016461">
    <property type="entry name" value="COMT-like"/>
</dbReference>
<dbReference type="GO" id="GO:0004364">
    <property type="term" value="F:glutathione transferase activity"/>
    <property type="evidence" value="ECO:0007669"/>
    <property type="project" value="UniProtKB-EC"/>
</dbReference>
<keyword evidence="4" id="KW-0949">S-adenosyl-L-methionine</keyword>
<dbReference type="SUPFAM" id="SSF53335">
    <property type="entry name" value="S-adenosyl-L-methionine-dependent methyltransferases"/>
    <property type="match status" value="1"/>
</dbReference>
<keyword evidence="3 7" id="KW-0808">Transferase</keyword>
<dbReference type="GO" id="GO:0046983">
    <property type="term" value="F:protein dimerization activity"/>
    <property type="evidence" value="ECO:0007669"/>
    <property type="project" value="InterPro"/>
</dbReference>
<dbReference type="Gene3D" id="1.20.1050.10">
    <property type="match status" value="1"/>
</dbReference>
<dbReference type="InterPro" id="IPR036388">
    <property type="entry name" value="WH-like_DNA-bd_sf"/>
</dbReference>
<dbReference type="Gene3D" id="1.10.10.10">
    <property type="entry name" value="Winged helix-like DNA-binding domain superfamily/Winged helix DNA-binding domain"/>
    <property type="match status" value="1"/>
</dbReference>
<dbReference type="Pfam" id="PF00891">
    <property type="entry name" value="Methyltransf_2"/>
    <property type="match status" value="1"/>
</dbReference>
<dbReference type="InterPro" id="IPR045074">
    <property type="entry name" value="GST_C_Tau"/>
</dbReference>
<keyword evidence="8" id="KW-1185">Reference proteome</keyword>
<dbReference type="PROSITE" id="PS51683">
    <property type="entry name" value="SAM_OMT_II"/>
    <property type="match status" value="1"/>
</dbReference>
<evidence type="ECO:0000313" key="8">
    <source>
        <dbReference type="Proteomes" id="UP000036987"/>
    </source>
</evidence>
<dbReference type="GO" id="GO:0032259">
    <property type="term" value="P:methylation"/>
    <property type="evidence" value="ECO:0000318"/>
    <property type="project" value="GO_Central"/>
</dbReference>
<evidence type="ECO:0000313" key="7">
    <source>
        <dbReference type="EMBL" id="KMZ75876.1"/>
    </source>
</evidence>
<dbReference type="GO" id="GO:0006749">
    <property type="term" value="P:glutathione metabolic process"/>
    <property type="evidence" value="ECO:0007669"/>
    <property type="project" value="InterPro"/>
</dbReference>
<comment type="catalytic activity">
    <reaction evidence="5">
        <text>RX + glutathione = an S-substituted glutathione + a halide anion + H(+)</text>
        <dbReference type="Rhea" id="RHEA:16437"/>
        <dbReference type="ChEBI" id="CHEBI:15378"/>
        <dbReference type="ChEBI" id="CHEBI:16042"/>
        <dbReference type="ChEBI" id="CHEBI:17792"/>
        <dbReference type="ChEBI" id="CHEBI:57925"/>
        <dbReference type="ChEBI" id="CHEBI:90779"/>
        <dbReference type="EC" id="2.5.1.18"/>
    </reaction>
</comment>